<evidence type="ECO:0000256" key="2">
    <source>
        <dbReference type="ARBA" id="ARBA00022801"/>
    </source>
</evidence>
<dbReference type="InterPro" id="IPR010016">
    <property type="entry name" value="PxpB"/>
</dbReference>
<dbReference type="SMART" id="SM00796">
    <property type="entry name" value="AHS1"/>
    <property type="match status" value="1"/>
</dbReference>
<name>A0ABQ3BUC4_9FLAO</name>
<keyword evidence="1" id="KW-0547">Nucleotide-binding</keyword>
<sequence length="244" mass="28147">MKYQKPSIQAFGNQAILLSWEEIIEEDLLYYLLQVKKNIQNYYIEVKVEITNTYNSLLVNYISTINNIYDEISVVEKLILVDSEQQKLQLHQFTLPVCYDEKFGLDLALLRKQNNLEISEIIQLHTQPNYTIFFTGFLPGFLYLGGLDKKLHISRKKSPRLKVEKGAVGIGEKQTGIYPQISAGGWQLIGNCPVSIFDVENEKPSPFQAGDKLKFESVSLEAYQEIKNQVEEGNYQLKKEVYEH</sequence>
<dbReference type="PANTHER" id="PTHR34698">
    <property type="entry name" value="5-OXOPROLINASE SUBUNIT B"/>
    <property type="match status" value="1"/>
</dbReference>
<keyword evidence="3" id="KW-0067">ATP-binding</keyword>
<evidence type="ECO:0000259" key="4">
    <source>
        <dbReference type="SMART" id="SM00796"/>
    </source>
</evidence>
<dbReference type="EMBL" id="BMWY01000005">
    <property type="protein sequence ID" value="GGZ58013.1"/>
    <property type="molecule type" value="Genomic_DNA"/>
</dbReference>
<keyword evidence="6" id="KW-1185">Reference proteome</keyword>
<dbReference type="Gene3D" id="2.40.100.10">
    <property type="entry name" value="Cyclophilin-like"/>
    <property type="match status" value="1"/>
</dbReference>
<reference evidence="6" key="1">
    <citation type="journal article" date="2019" name="Int. J. Syst. Evol. Microbiol.">
        <title>The Global Catalogue of Microorganisms (GCM) 10K type strain sequencing project: providing services to taxonomists for standard genome sequencing and annotation.</title>
        <authorList>
            <consortium name="The Broad Institute Genomics Platform"/>
            <consortium name="The Broad Institute Genome Sequencing Center for Infectious Disease"/>
            <person name="Wu L."/>
            <person name="Ma J."/>
        </authorList>
    </citation>
    <scope>NUCLEOTIDE SEQUENCE [LARGE SCALE GENOMIC DNA]</scope>
    <source>
        <strain evidence="6">KCTC 12708</strain>
    </source>
</reference>
<evidence type="ECO:0000313" key="5">
    <source>
        <dbReference type="EMBL" id="GGZ58013.1"/>
    </source>
</evidence>
<protein>
    <submittedName>
        <fullName evidence="5">Allophanate hydrolase</fullName>
    </submittedName>
</protein>
<keyword evidence="2 5" id="KW-0378">Hydrolase</keyword>
<dbReference type="RefSeq" id="WP_027884496.1">
    <property type="nucleotide sequence ID" value="NZ_BMWY01000005.1"/>
</dbReference>
<dbReference type="Proteomes" id="UP000615593">
    <property type="component" value="Unassembled WGS sequence"/>
</dbReference>
<comment type="caution">
    <text evidence="5">The sequence shown here is derived from an EMBL/GenBank/DDBJ whole genome shotgun (WGS) entry which is preliminary data.</text>
</comment>
<organism evidence="5 6">
    <name type="scientific">Mesonia mobilis</name>
    <dbReference type="NCBI Taxonomy" id="369791"/>
    <lineage>
        <taxon>Bacteria</taxon>
        <taxon>Pseudomonadati</taxon>
        <taxon>Bacteroidota</taxon>
        <taxon>Flavobacteriia</taxon>
        <taxon>Flavobacteriales</taxon>
        <taxon>Flavobacteriaceae</taxon>
        <taxon>Mesonia</taxon>
    </lineage>
</organism>
<evidence type="ECO:0000313" key="6">
    <source>
        <dbReference type="Proteomes" id="UP000615593"/>
    </source>
</evidence>
<dbReference type="NCBIfam" id="TIGR00370">
    <property type="entry name" value="5-oxoprolinase subunit PxpB"/>
    <property type="match status" value="1"/>
</dbReference>
<dbReference type="Gene3D" id="3.30.1360.40">
    <property type="match status" value="1"/>
</dbReference>
<dbReference type="Pfam" id="PF02682">
    <property type="entry name" value="CT_C_D"/>
    <property type="match status" value="1"/>
</dbReference>
<dbReference type="InterPro" id="IPR029000">
    <property type="entry name" value="Cyclophilin-like_dom_sf"/>
</dbReference>
<evidence type="ECO:0000256" key="1">
    <source>
        <dbReference type="ARBA" id="ARBA00022741"/>
    </source>
</evidence>
<proteinExistence type="predicted"/>
<gene>
    <name evidence="5" type="ORF">GCM10008088_19450</name>
</gene>
<dbReference type="SUPFAM" id="SSF50891">
    <property type="entry name" value="Cyclophilin-like"/>
    <property type="match status" value="1"/>
</dbReference>
<dbReference type="GeneID" id="94369610"/>
<feature type="domain" description="Carboxyltransferase" evidence="4">
    <location>
        <begin position="6"/>
        <end position="207"/>
    </location>
</feature>
<dbReference type="SUPFAM" id="SSF160467">
    <property type="entry name" value="PH0987 N-terminal domain-like"/>
    <property type="match status" value="1"/>
</dbReference>
<accession>A0ABQ3BUC4</accession>
<dbReference type="GO" id="GO:0016787">
    <property type="term" value="F:hydrolase activity"/>
    <property type="evidence" value="ECO:0007669"/>
    <property type="project" value="UniProtKB-KW"/>
</dbReference>
<evidence type="ECO:0000256" key="3">
    <source>
        <dbReference type="ARBA" id="ARBA00022840"/>
    </source>
</evidence>
<dbReference type="PANTHER" id="PTHR34698:SF2">
    <property type="entry name" value="5-OXOPROLINASE SUBUNIT B"/>
    <property type="match status" value="1"/>
</dbReference>
<dbReference type="InterPro" id="IPR003833">
    <property type="entry name" value="CT_C_D"/>
</dbReference>